<evidence type="ECO:0000313" key="3">
    <source>
        <dbReference type="EMBL" id="CAD9183604.1"/>
    </source>
</evidence>
<dbReference type="Pfam" id="PF05217">
    <property type="entry name" value="SAXO1-2"/>
    <property type="match status" value="1"/>
</dbReference>
<feature type="compositionally biased region" description="Polar residues" evidence="2">
    <location>
        <begin position="77"/>
        <end position="90"/>
    </location>
</feature>
<accession>A0A7S1S496</accession>
<name>A0A7S1S496_ALECA</name>
<proteinExistence type="inferred from homology"/>
<gene>
    <name evidence="3" type="ORF">ACAT0790_LOCUS60376</name>
</gene>
<feature type="compositionally biased region" description="Basic and acidic residues" evidence="2">
    <location>
        <begin position="115"/>
        <end position="143"/>
    </location>
</feature>
<dbReference type="EMBL" id="HBGE01101329">
    <property type="protein sequence ID" value="CAD9183604.1"/>
    <property type="molecule type" value="Transcribed_RNA"/>
</dbReference>
<dbReference type="AlphaFoldDB" id="A0A7S1S496"/>
<evidence type="ECO:0000256" key="1">
    <source>
        <dbReference type="ARBA" id="ARBA00008738"/>
    </source>
</evidence>
<protein>
    <submittedName>
        <fullName evidence="3">Uncharacterized protein</fullName>
    </submittedName>
</protein>
<dbReference type="GO" id="GO:0008017">
    <property type="term" value="F:microtubule binding"/>
    <property type="evidence" value="ECO:0007669"/>
    <property type="project" value="InterPro"/>
</dbReference>
<reference evidence="3" key="1">
    <citation type="submission" date="2021-01" db="EMBL/GenBank/DDBJ databases">
        <authorList>
            <person name="Corre E."/>
            <person name="Pelletier E."/>
            <person name="Niang G."/>
            <person name="Scheremetjew M."/>
            <person name="Finn R."/>
            <person name="Kale V."/>
            <person name="Holt S."/>
            <person name="Cochrane G."/>
            <person name="Meng A."/>
            <person name="Brown T."/>
            <person name="Cohen L."/>
        </authorList>
    </citation>
    <scope>NUCLEOTIDE SEQUENCE</scope>
    <source>
        <strain evidence="3">OF101</strain>
    </source>
</reference>
<comment type="similarity">
    <text evidence="1">Belongs to the FAM154 family.</text>
</comment>
<organism evidence="3">
    <name type="scientific">Alexandrium catenella</name>
    <name type="common">Red tide dinoflagellate</name>
    <name type="synonym">Gonyaulax catenella</name>
    <dbReference type="NCBI Taxonomy" id="2925"/>
    <lineage>
        <taxon>Eukaryota</taxon>
        <taxon>Sar</taxon>
        <taxon>Alveolata</taxon>
        <taxon>Dinophyceae</taxon>
        <taxon>Gonyaulacales</taxon>
        <taxon>Pyrocystaceae</taxon>
        <taxon>Alexandrium</taxon>
    </lineage>
</organism>
<dbReference type="InterPro" id="IPR033336">
    <property type="entry name" value="SAXO1/2"/>
</dbReference>
<feature type="region of interest" description="Disordered" evidence="2">
    <location>
        <begin position="51"/>
        <end position="159"/>
    </location>
</feature>
<evidence type="ECO:0000256" key="2">
    <source>
        <dbReference type="SAM" id="MobiDB-lite"/>
    </source>
</evidence>
<sequence>MTHRPDEKTGKSMYAVHYPWHDVEPTRAAKPSPGVPLNDAPFEARTSYMTDYIKHPVRPRSATTSARPRGEPLPFEATTTYNNDYQNIPTARNPPAKPLRATLAPDGSPFVGSSEYKREYTELKMEHRPMVHLEPEIRREPRRPQSRSGSTPVHGRKFG</sequence>